<name>A0A0F9LU94_9ZZZZ</name>
<organism evidence="1">
    <name type="scientific">marine sediment metagenome</name>
    <dbReference type="NCBI Taxonomy" id="412755"/>
    <lineage>
        <taxon>unclassified sequences</taxon>
        <taxon>metagenomes</taxon>
        <taxon>ecological metagenomes</taxon>
    </lineage>
</organism>
<sequence length="59" mass="6804">MDERIIDWGVSYLKRRFPIVKLDDEKAIRNAVSDLMFMGKYGRHREPGAVVIPGKLDAE</sequence>
<evidence type="ECO:0000313" key="1">
    <source>
        <dbReference type="EMBL" id="KKM98704.1"/>
    </source>
</evidence>
<accession>A0A0F9LU94</accession>
<gene>
    <name evidence="1" type="ORF">LCGC14_1155160</name>
</gene>
<reference evidence="1" key="1">
    <citation type="journal article" date="2015" name="Nature">
        <title>Complex archaea that bridge the gap between prokaryotes and eukaryotes.</title>
        <authorList>
            <person name="Spang A."/>
            <person name="Saw J.H."/>
            <person name="Jorgensen S.L."/>
            <person name="Zaremba-Niedzwiedzka K."/>
            <person name="Martijn J."/>
            <person name="Lind A.E."/>
            <person name="van Eijk R."/>
            <person name="Schleper C."/>
            <person name="Guy L."/>
            <person name="Ettema T.J."/>
        </authorList>
    </citation>
    <scope>NUCLEOTIDE SEQUENCE</scope>
</reference>
<dbReference type="EMBL" id="LAZR01005588">
    <property type="protein sequence ID" value="KKM98704.1"/>
    <property type="molecule type" value="Genomic_DNA"/>
</dbReference>
<proteinExistence type="predicted"/>
<protein>
    <submittedName>
        <fullName evidence="1">Uncharacterized protein</fullName>
    </submittedName>
</protein>
<dbReference type="AlphaFoldDB" id="A0A0F9LU94"/>
<comment type="caution">
    <text evidence="1">The sequence shown here is derived from an EMBL/GenBank/DDBJ whole genome shotgun (WGS) entry which is preliminary data.</text>
</comment>